<feature type="domain" description="Ketopantoate reductase N-terminal" evidence="1">
    <location>
        <begin position="5"/>
        <end position="74"/>
    </location>
</feature>
<dbReference type="InterPro" id="IPR036291">
    <property type="entry name" value="NAD(P)-bd_dom_sf"/>
</dbReference>
<dbReference type="Proteomes" id="UP000012128">
    <property type="component" value="Unassembled WGS sequence"/>
</dbReference>
<dbReference type="InterPro" id="IPR013332">
    <property type="entry name" value="KPR_N"/>
</dbReference>
<comment type="caution">
    <text evidence="2">The sequence shown here is derived from an EMBL/GenBank/DDBJ whole genome shotgun (WGS) entry which is preliminary data.</text>
</comment>
<evidence type="ECO:0000259" key="1">
    <source>
        <dbReference type="Pfam" id="PF02558"/>
    </source>
</evidence>
<evidence type="ECO:0000313" key="2">
    <source>
        <dbReference type="EMBL" id="EMM81336.1"/>
    </source>
</evidence>
<name>M6GQZ2_LEPIR</name>
<dbReference type="AlphaFoldDB" id="M6GQZ2"/>
<sequence>MKLSIAILGSGSIGTYIGCKLLAAGNPVTFYGRARIQNELKTFGAKITDYTNQEILLPPNTISFTTSFSDISNADVF</sequence>
<proteinExistence type="predicted"/>
<dbReference type="Pfam" id="PF02558">
    <property type="entry name" value="ApbA"/>
    <property type="match status" value="1"/>
</dbReference>
<dbReference type="EMBL" id="AFLW02000141">
    <property type="protein sequence ID" value="EMM81336.1"/>
    <property type="molecule type" value="Genomic_DNA"/>
</dbReference>
<evidence type="ECO:0000313" key="3">
    <source>
        <dbReference type="Proteomes" id="UP000012128"/>
    </source>
</evidence>
<gene>
    <name evidence="2" type="ORF">LEP1GSC037_5549</name>
</gene>
<dbReference type="Gene3D" id="3.40.50.720">
    <property type="entry name" value="NAD(P)-binding Rossmann-like Domain"/>
    <property type="match status" value="1"/>
</dbReference>
<reference evidence="2 3" key="1">
    <citation type="submission" date="2013-01" db="EMBL/GenBank/DDBJ databases">
        <authorList>
            <person name="Harkins D.M."/>
            <person name="Durkin A.S."/>
            <person name="Brinkac L.M."/>
            <person name="Haft D.H."/>
            <person name="Selengut J.D."/>
            <person name="Sanka R."/>
            <person name="DePew J."/>
            <person name="Purushe J."/>
            <person name="Hospenthal D.R."/>
            <person name="Murray C.K."/>
            <person name="Pimentel G."/>
            <person name="Wasfy M."/>
            <person name="Parker T."/>
            <person name="Miller R.S."/>
            <person name="Vinetz J.M."/>
            <person name="Sutton G.G."/>
            <person name="Nierman W.C."/>
            <person name="Fouts D.E."/>
        </authorList>
    </citation>
    <scope>NUCLEOTIDE SEQUENCE [LARGE SCALE GENOMIC DNA]</scope>
    <source>
        <strain evidence="2 3">2006001854</strain>
    </source>
</reference>
<dbReference type="SUPFAM" id="SSF51735">
    <property type="entry name" value="NAD(P)-binding Rossmann-fold domains"/>
    <property type="match status" value="1"/>
</dbReference>
<protein>
    <submittedName>
        <fullName evidence="2">Ketopantoate reductase PanE/ApbA domain protein</fullName>
    </submittedName>
</protein>
<organism evidence="2 3">
    <name type="scientific">Leptospira interrogans str. 2006001854</name>
    <dbReference type="NCBI Taxonomy" id="1001590"/>
    <lineage>
        <taxon>Bacteria</taxon>
        <taxon>Pseudomonadati</taxon>
        <taxon>Spirochaetota</taxon>
        <taxon>Spirochaetia</taxon>
        <taxon>Leptospirales</taxon>
        <taxon>Leptospiraceae</taxon>
        <taxon>Leptospira</taxon>
    </lineage>
</organism>
<accession>M6GQZ2</accession>